<feature type="chain" id="PRO_5045982011" description="Ice-binding protein C-terminal domain-containing protein" evidence="1">
    <location>
        <begin position="23"/>
        <end position="196"/>
    </location>
</feature>
<accession>A0ABP7RYI6</accession>
<gene>
    <name evidence="3" type="ORF">GCM10022211_14900</name>
</gene>
<reference evidence="4" key="1">
    <citation type="journal article" date="2019" name="Int. J. Syst. Evol. Microbiol.">
        <title>The Global Catalogue of Microorganisms (GCM) 10K type strain sequencing project: providing services to taxonomists for standard genome sequencing and annotation.</title>
        <authorList>
            <consortium name="The Broad Institute Genomics Platform"/>
            <consortium name="The Broad Institute Genome Sequencing Center for Infectious Disease"/>
            <person name="Wu L."/>
            <person name="Ma J."/>
        </authorList>
    </citation>
    <scope>NUCLEOTIDE SEQUENCE [LARGE SCALE GENOMIC DNA]</scope>
    <source>
        <strain evidence="4">JCM 16603</strain>
    </source>
</reference>
<keyword evidence="1" id="KW-0732">Signal</keyword>
<organism evidence="3 4">
    <name type="scientific">Sphingomonas humi</name>
    <dbReference type="NCBI Taxonomy" id="335630"/>
    <lineage>
        <taxon>Bacteria</taxon>
        <taxon>Pseudomonadati</taxon>
        <taxon>Pseudomonadota</taxon>
        <taxon>Alphaproteobacteria</taxon>
        <taxon>Sphingomonadales</taxon>
        <taxon>Sphingomonadaceae</taxon>
        <taxon>Sphingomonas</taxon>
    </lineage>
</organism>
<feature type="signal peptide" evidence="1">
    <location>
        <begin position="1"/>
        <end position="22"/>
    </location>
</feature>
<evidence type="ECO:0000256" key="1">
    <source>
        <dbReference type="SAM" id="SignalP"/>
    </source>
</evidence>
<dbReference type="Pfam" id="PF07589">
    <property type="entry name" value="PEP-CTERM"/>
    <property type="match status" value="1"/>
</dbReference>
<comment type="caution">
    <text evidence="3">The sequence shown here is derived from an EMBL/GenBank/DDBJ whole genome shotgun (WGS) entry which is preliminary data.</text>
</comment>
<proteinExistence type="predicted"/>
<dbReference type="NCBIfam" id="NF035944">
    <property type="entry name" value="PEPxxWA-CTERM"/>
    <property type="match status" value="1"/>
</dbReference>
<dbReference type="NCBIfam" id="TIGR02595">
    <property type="entry name" value="PEP_CTERM"/>
    <property type="match status" value="1"/>
</dbReference>
<dbReference type="EMBL" id="BAAAZD010000001">
    <property type="protein sequence ID" value="GAA4004018.1"/>
    <property type="molecule type" value="Genomic_DNA"/>
</dbReference>
<sequence length="196" mass="20120">MNKLLFSIIAAGLFAVAAPASATVEVSGSNTGCSSAPLAPGADRCAGYYSDNQFSQNNVGQQQAAINLLLAGSGQTYVVDWNALKDAGKVVSNKDLIALGNLLATAGGQVILGLHWGNVPGEAGNVSAFYMWDNVAPGSITLTDTGGYSNAVLYRSTAAAVPEPGTWALMLVGFGAVGASLRQRRRFTPRALLQAA</sequence>
<evidence type="ECO:0000259" key="2">
    <source>
        <dbReference type="Pfam" id="PF07589"/>
    </source>
</evidence>
<dbReference type="Proteomes" id="UP001501310">
    <property type="component" value="Unassembled WGS sequence"/>
</dbReference>
<protein>
    <recommendedName>
        <fullName evidence="2">Ice-binding protein C-terminal domain-containing protein</fullName>
    </recommendedName>
</protein>
<name>A0ABP7RYI6_9SPHN</name>
<dbReference type="RefSeq" id="WP_344709547.1">
    <property type="nucleotide sequence ID" value="NZ_BAAAZD010000001.1"/>
</dbReference>
<dbReference type="InterPro" id="IPR013424">
    <property type="entry name" value="Ice-binding_C"/>
</dbReference>
<evidence type="ECO:0000313" key="3">
    <source>
        <dbReference type="EMBL" id="GAA4004018.1"/>
    </source>
</evidence>
<keyword evidence="4" id="KW-1185">Reference proteome</keyword>
<feature type="domain" description="Ice-binding protein C-terminal" evidence="2">
    <location>
        <begin position="160"/>
        <end position="185"/>
    </location>
</feature>
<evidence type="ECO:0000313" key="4">
    <source>
        <dbReference type="Proteomes" id="UP001501310"/>
    </source>
</evidence>